<evidence type="ECO:0000313" key="2">
    <source>
        <dbReference type="Proteomes" id="UP000254326"/>
    </source>
</evidence>
<keyword evidence="2" id="KW-1185">Reference proteome</keyword>
<reference evidence="1 2" key="1">
    <citation type="submission" date="2018-06" db="EMBL/GenBank/DDBJ databases">
        <title>Marinomonas sp. YLB-05 draft genome sequence.</title>
        <authorList>
            <person name="Yu L."/>
            <person name="Tang X."/>
        </authorList>
    </citation>
    <scope>NUCLEOTIDE SEQUENCE [LARGE SCALE GENOMIC DNA]</scope>
    <source>
        <strain evidence="1 2">YLB-05</strain>
    </source>
</reference>
<proteinExistence type="predicted"/>
<comment type="caution">
    <text evidence="1">The sequence shown here is derived from an EMBL/GenBank/DDBJ whole genome shotgun (WGS) entry which is preliminary data.</text>
</comment>
<name>A0A370UCK3_9GAMM</name>
<accession>A0A370UCK3</accession>
<sequence length="120" mass="13571">MFEIKSTPELGAEVLESWAEAFSTPVDQVAQYVGLPLNPSKSLDSKSLELTRTRLLDIHKLLFRVRPWFNSDQATWEWFIGESLVPFGGLTPSEVVKSHHDKGVEALNEWVNSRELGGFQ</sequence>
<gene>
    <name evidence="1" type="ORF">DN730_00215</name>
</gene>
<evidence type="ECO:0000313" key="1">
    <source>
        <dbReference type="EMBL" id="RDL45514.1"/>
    </source>
</evidence>
<dbReference type="Proteomes" id="UP000254326">
    <property type="component" value="Unassembled WGS sequence"/>
</dbReference>
<organism evidence="1 2">
    <name type="scientific">Marinomonas piezotolerans</name>
    <dbReference type="NCBI Taxonomy" id="2213058"/>
    <lineage>
        <taxon>Bacteria</taxon>
        <taxon>Pseudomonadati</taxon>
        <taxon>Pseudomonadota</taxon>
        <taxon>Gammaproteobacteria</taxon>
        <taxon>Oceanospirillales</taxon>
        <taxon>Oceanospirillaceae</taxon>
        <taxon>Marinomonas</taxon>
    </lineage>
</organism>
<dbReference type="RefSeq" id="WP_115466104.1">
    <property type="nucleotide sequence ID" value="NZ_QKRA01000001.1"/>
</dbReference>
<dbReference type="EMBL" id="QKRA01000001">
    <property type="protein sequence ID" value="RDL45514.1"/>
    <property type="molecule type" value="Genomic_DNA"/>
</dbReference>
<dbReference type="AlphaFoldDB" id="A0A370UCK3"/>
<evidence type="ECO:0008006" key="3">
    <source>
        <dbReference type="Google" id="ProtNLM"/>
    </source>
</evidence>
<dbReference type="OrthoDB" id="8755366at2"/>
<protein>
    <recommendedName>
        <fullName evidence="3">Antitoxin Xre/MbcA/ParS-like toxin-binding domain-containing protein</fullName>
    </recommendedName>
</protein>